<proteinExistence type="predicted"/>
<evidence type="ECO:0000313" key="2">
    <source>
        <dbReference type="Proteomes" id="UP001162501"/>
    </source>
</evidence>
<evidence type="ECO:0000313" key="1">
    <source>
        <dbReference type="EMBL" id="CAI9714041.1"/>
    </source>
</evidence>
<reference evidence="1" key="1">
    <citation type="submission" date="2023-05" db="EMBL/GenBank/DDBJ databases">
        <authorList>
            <consortium name="ELIXIR-Norway"/>
        </authorList>
    </citation>
    <scope>NUCLEOTIDE SEQUENCE</scope>
</reference>
<dbReference type="EMBL" id="OX596093">
    <property type="protein sequence ID" value="CAI9714041.1"/>
    <property type="molecule type" value="Genomic_DNA"/>
</dbReference>
<organism evidence="1 2">
    <name type="scientific">Rangifer tarandus platyrhynchus</name>
    <name type="common">Svalbard reindeer</name>
    <dbReference type="NCBI Taxonomy" id="3082113"/>
    <lineage>
        <taxon>Eukaryota</taxon>
        <taxon>Metazoa</taxon>
        <taxon>Chordata</taxon>
        <taxon>Craniata</taxon>
        <taxon>Vertebrata</taxon>
        <taxon>Euteleostomi</taxon>
        <taxon>Mammalia</taxon>
        <taxon>Eutheria</taxon>
        <taxon>Laurasiatheria</taxon>
        <taxon>Artiodactyla</taxon>
        <taxon>Ruminantia</taxon>
        <taxon>Pecora</taxon>
        <taxon>Cervidae</taxon>
        <taxon>Odocoileinae</taxon>
        <taxon>Rangifer</taxon>
    </lineage>
</organism>
<sequence length="218" mass="22426">MWTPGRAPPRARPGAAVPTSAAGGRADTPPDPPKPSCTQTRGHVSARPPPQGRRSENRGATTLPLSEGSLQRNVPARRRLPRVPLSLPPSQFSPARRAGGGHGAQDAVGGRTSCGPPPPSRARAASGPPNGAPRLRGGGCRGPLDPQRGLNLIRPSRGRGSILRRRGTARPHPPVPAQAWRGGACGGGGGPPRRNPFVDPAPRPEAPPCPPPSESEAD</sequence>
<gene>
    <name evidence="1" type="ORF">MRATA1EN3_LOCUS25254</name>
</gene>
<dbReference type="Proteomes" id="UP001162501">
    <property type="component" value="Chromosome 9"/>
</dbReference>
<accession>A0ACB0FME0</accession>
<name>A0ACB0FME0_RANTA</name>
<protein>
    <submittedName>
        <fullName evidence="1">Uncharacterized protein</fullName>
    </submittedName>
</protein>